<evidence type="ECO:0000313" key="6">
    <source>
        <dbReference type="EMBL" id="KZL90924.1"/>
    </source>
</evidence>
<dbReference type="AlphaFoldDB" id="A0A162S8X6"/>
<reference evidence="6 7" key="1">
    <citation type="submission" date="2016-04" db="EMBL/GenBank/DDBJ databases">
        <title>Genome sequence of Clostridium magnum DSM 2767.</title>
        <authorList>
            <person name="Poehlein A."/>
            <person name="Uhlig R."/>
            <person name="Fischer R."/>
            <person name="Bahl H."/>
            <person name="Daniel R."/>
        </authorList>
    </citation>
    <scope>NUCLEOTIDE SEQUENCE [LARGE SCALE GENOMIC DNA]</scope>
    <source>
        <strain evidence="6 7">DSM 2767</strain>
    </source>
</reference>
<feature type="coiled-coil region" evidence="4">
    <location>
        <begin position="110"/>
        <end position="137"/>
    </location>
</feature>
<dbReference type="SUPFAM" id="SSF46785">
    <property type="entry name" value="Winged helix' DNA-binding domain"/>
    <property type="match status" value="1"/>
</dbReference>
<accession>A0A162S8X6</accession>
<dbReference type="SMART" id="SM00345">
    <property type="entry name" value="HTH_GNTR"/>
    <property type="match status" value="1"/>
</dbReference>
<dbReference type="InterPro" id="IPR000524">
    <property type="entry name" value="Tscrpt_reg_HTH_GntR"/>
</dbReference>
<proteinExistence type="predicted"/>
<dbReference type="Proteomes" id="UP000076603">
    <property type="component" value="Unassembled WGS sequence"/>
</dbReference>
<dbReference type="GO" id="GO:0003677">
    <property type="term" value="F:DNA binding"/>
    <property type="evidence" value="ECO:0007669"/>
    <property type="project" value="UniProtKB-KW"/>
</dbReference>
<keyword evidence="3" id="KW-0804">Transcription</keyword>
<dbReference type="InterPro" id="IPR011711">
    <property type="entry name" value="GntR_C"/>
</dbReference>
<feature type="domain" description="HTH gntR-type" evidence="5">
    <location>
        <begin position="18"/>
        <end position="85"/>
    </location>
</feature>
<dbReference type="Gene3D" id="1.10.10.10">
    <property type="entry name" value="Winged helix-like DNA-binding domain superfamily/Winged helix DNA-binding domain"/>
    <property type="match status" value="1"/>
</dbReference>
<evidence type="ECO:0000256" key="2">
    <source>
        <dbReference type="ARBA" id="ARBA00023125"/>
    </source>
</evidence>
<name>A0A162S8X6_9CLOT</name>
<dbReference type="InterPro" id="IPR036390">
    <property type="entry name" value="WH_DNA-bd_sf"/>
</dbReference>
<evidence type="ECO:0000313" key="7">
    <source>
        <dbReference type="Proteomes" id="UP000076603"/>
    </source>
</evidence>
<dbReference type="Gene3D" id="1.20.120.530">
    <property type="entry name" value="GntR ligand-binding domain-like"/>
    <property type="match status" value="1"/>
</dbReference>
<keyword evidence="2" id="KW-0238">DNA-binding</keyword>
<dbReference type="PROSITE" id="PS50949">
    <property type="entry name" value="HTH_GNTR"/>
    <property type="match status" value="1"/>
</dbReference>
<dbReference type="OrthoDB" id="9781630at2"/>
<dbReference type="RefSeq" id="WP_066625949.1">
    <property type="nucleotide sequence ID" value="NZ_FQXL01000059.1"/>
</dbReference>
<comment type="caution">
    <text evidence="6">The sequence shown here is derived from an EMBL/GenBank/DDBJ whole genome shotgun (WGS) entry which is preliminary data.</text>
</comment>
<dbReference type="SUPFAM" id="SSF48008">
    <property type="entry name" value="GntR ligand-binding domain-like"/>
    <property type="match status" value="1"/>
</dbReference>
<dbReference type="PATRIC" id="fig|1121326.3.peg.3880"/>
<sequence length="235" mass="27675">MTDYMDEFVRNTNFNQNKPIREIVYEGLRKTVISGIIPVGERIVEKEYAERLNISRTPVREAIRRLEEEELVENIPRVGVVVKRISEEDIIEVYKIRQSLEVLATITAMEHITKEEMDELEQLLDLTEQKNKQGDVKEVIRLFGEFNSLIYKASRMKRLASMIGKLNDYIKKFRDISITDDKRREKALGEHRAILKAIEEKNTKDIDKLIKEHLDISLDIVYSTMKDEEENFDTR</sequence>
<dbReference type="EMBL" id="LWAE01000004">
    <property type="protein sequence ID" value="KZL90924.1"/>
    <property type="molecule type" value="Genomic_DNA"/>
</dbReference>
<protein>
    <submittedName>
        <fullName evidence="6">HTH-type transcriptional regulator McbR</fullName>
    </submittedName>
</protein>
<evidence type="ECO:0000256" key="4">
    <source>
        <dbReference type="SAM" id="Coils"/>
    </source>
</evidence>
<dbReference type="STRING" id="1121326.CLMAG_38350"/>
<organism evidence="6 7">
    <name type="scientific">Clostridium magnum DSM 2767</name>
    <dbReference type="NCBI Taxonomy" id="1121326"/>
    <lineage>
        <taxon>Bacteria</taxon>
        <taxon>Bacillati</taxon>
        <taxon>Bacillota</taxon>
        <taxon>Clostridia</taxon>
        <taxon>Eubacteriales</taxon>
        <taxon>Clostridiaceae</taxon>
        <taxon>Clostridium</taxon>
    </lineage>
</organism>
<evidence type="ECO:0000259" key="5">
    <source>
        <dbReference type="PROSITE" id="PS50949"/>
    </source>
</evidence>
<dbReference type="PANTHER" id="PTHR43537:SF24">
    <property type="entry name" value="GLUCONATE OPERON TRANSCRIPTIONAL REPRESSOR"/>
    <property type="match status" value="1"/>
</dbReference>
<evidence type="ECO:0000256" key="3">
    <source>
        <dbReference type="ARBA" id="ARBA00023163"/>
    </source>
</evidence>
<dbReference type="GO" id="GO:0003700">
    <property type="term" value="F:DNA-binding transcription factor activity"/>
    <property type="evidence" value="ECO:0007669"/>
    <property type="project" value="InterPro"/>
</dbReference>
<dbReference type="SMART" id="SM00895">
    <property type="entry name" value="FCD"/>
    <property type="match status" value="1"/>
</dbReference>
<dbReference type="Pfam" id="PF07729">
    <property type="entry name" value="FCD"/>
    <property type="match status" value="1"/>
</dbReference>
<dbReference type="Pfam" id="PF00392">
    <property type="entry name" value="GntR"/>
    <property type="match status" value="1"/>
</dbReference>
<keyword evidence="1" id="KW-0805">Transcription regulation</keyword>
<gene>
    <name evidence="6" type="primary">mcbR_4</name>
    <name evidence="6" type="ORF">CLMAG_38350</name>
</gene>
<keyword evidence="7" id="KW-1185">Reference proteome</keyword>
<keyword evidence="4" id="KW-0175">Coiled coil</keyword>
<dbReference type="InterPro" id="IPR008920">
    <property type="entry name" value="TF_FadR/GntR_C"/>
</dbReference>
<evidence type="ECO:0000256" key="1">
    <source>
        <dbReference type="ARBA" id="ARBA00023015"/>
    </source>
</evidence>
<dbReference type="PANTHER" id="PTHR43537">
    <property type="entry name" value="TRANSCRIPTIONAL REGULATOR, GNTR FAMILY"/>
    <property type="match status" value="1"/>
</dbReference>
<dbReference type="InterPro" id="IPR036388">
    <property type="entry name" value="WH-like_DNA-bd_sf"/>
</dbReference>